<dbReference type="Gene3D" id="2.120.10.30">
    <property type="entry name" value="TolB, C-terminal domain"/>
    <property type="match status" value="3"/>
</dbReference>
<dbReference type="PANTHER" id="PTHR13833:SF71">
    <property type="entry name" value="NHL DOMAIN-CONTAINING PROTEIN"/>
    <property type="match status" value="1"/>
</dbReference>
<dbReference type="EMBL" id="HG322949">
    <property type="protein sequence ID" value="CDG83737.1"/>
    <property type="molecule type" value="Genomic_DNA"/>
</dbReference>
<protein>
    <submittedName>
        <fullName evidence="1">NHL repeat family protein</fullName>
    </submittedName>
</protein>
<dbReference type="PATRIC" id="fig|1349767.4.peg.4919"/>
<dbReference type="STRING" id="1349767.GJA_3112"/>
<name>W0V8Y6_9BURK</name>
<evidence type="ECO:0000313" key="2">
    <source>
        <dbReference type="Proteomes" id="UP000027604"/>
    </source>
</evidence>
<dbReference type="RefSeq" id="WP_038493324.1">
    <property type="nucleotide sequence ID" value="NZ_BCTH01000096.1"/>
</dbReference>
<evidence type="ECO:0000313" key="1">
    <source>
        <dbReference type="EMBL" id="CDG83737.1"/>
    </source>
</evidence>
<dbReference type="eggNOG" id="COG3391">
    <property type="taxonomic scope" value="Bacteria"/>
</dbReference>
<reference evidence="1 2" key="1">
    <citation type="journal article" date="2015" name="Genome Announc.">
        <title>Genome Sequence of Mushroom Soft-Rot Pathogen Janthinobacterium agaricidamnosum.</title>
        <authorList>
            <person name="Graupner K."/>
            <person name="Lackner G."/>
            <person name="Hertweck C."/>
        </authorList>
    </citation>
    <scope>NUCLEOTIDE SEQUENCE [LARGE SCALE GENOMIC DNA]</scope>
    <source>
        <strain evidence="2">NBRC 102515 / DSM 9628</strain>
    </source>
</reference>
<dbReference type="AlphaFoldDB" id="W0V8Y6"/>
<sequence length="415" mass="42671">MNRYSRLLLDRDGSLIVSDTCNSLLRRVMMAGVVSTVAGRQGAYCSWLPNPARSIVDGNGNTALFDAVYGLALDSNGNYLVGGQQSIRRVTPAGQVSTALKYGQSDTGAPFSDIGAVYDLLADPCGDLYFIGGGRPRAILKFHAGSVAYFAGGQSVNAPFIIPRGLKRDAAGNFYVSDYTAVRKITPAGAITTLAGTFNDNNGKRGNLDGLGAAASFSNLGALAMGPDGNLAVTDNSYGVLRKVTLDGQVTTLAATPLTLTYADGQAGAARLNPGTQPAVDALGNVYISSAFLASSLAFDRSGNLYISDAGLLAVYQLNPSGLLSLFAGTPGKAGDSLGGPRSATFGYYGDDWMSADDAGNLYLSGQGALRKISAAGVVSVPNLLWGNPGLMGLAYSKGVLYGTTPNAVLQVAAP</sequence>
<dbReference type="OrthoDB" id="9774579at2"/>
<dbReference type="Proteomes" id="UP000027604">
    <property type="component" value="Chromosome I"/>
</dbReference>
<dbReference type="InterPro" id="IPR011042">
    <property type="entry name" value="6-blade_b-propeller_TolB-like"/>
</dbReference>
<dbReference type="HOGENOM" id="CLU_661863_0_0_4"/>
<keyword evidence="2" id="KW-1185">Reference proteome</keyword>
<dbReference type="KEGG" id="jag:GJA_3112"/>
<organism evidence="1 2">
    <name type="scientific">Janthinobacterium agaricidamnosum NBRC 102515 = DSM 9628</name>
    <dbReference type="NCBI Taxonomy" id="1349767"/>
    <lineage>
        <taxon>Bacteria</taxon>
        <taxon>Pseudomonadati</taxon>
        <taxon>Pseudomonadota</taxon>
        <taxon>Betaproteobacteria</taxon>
        <taxon>Burkholderiales</taxon>
        <taxon>Oxalobacteraceae</taxon>
        <taxon>Janthinobacterium</taxon>
    </lineage>
</organism>
<dbReference type="SUPFAM" id="SSF63829">
    <property type="entry name" value="Calcium-dependent phosphotriesterase"/>
    <property type="match status" value="1"/>
</dbReference>
<proteinExistence type="predicted"/>
<gene>
    <name evidence="1" type="ORF">GJA_3112</name>
</gene>
<dbReference type="PANTHER" id="PTHR13833">
    <property type="match status" value="1"/>
</dbReference>
<accession>W0V8Y6</accession>